<evidence type="ECO:0000313" key="1">
    <source>
        <dbReference type="EMBL" id="CAG6694914.1"/>
    </source>
</evidence>
<sequence length="111" mass="12570">MCSIADVFSHLPFPTPSHYSLDPSTSLSSFSSSTTSRMLLISFYQPCLLSKSLNHRGQRSTGSTLNSSLDAFSLQYLCCLNKIYCFLFVEGRFCLYYPLLYITRTFLDTCT</sequence>
<dbReference type="EMBL" id="HBUF01320798">
    <property type="protein sequence ID" value="CAG6694914.1"/>
    <property type="molecule type" value="Transcribed_RNA"/>
</dbReference>
<dbReference type="AlphaFoldDB" id="A0A8D8TVW5"/>
<proteinExistence type="predicted"/>
<organism evidence="1">
    <name type="scientific">Cacopsylla melanoneura</name>
    <dbReference type="NCBI Taxonomy" id="428564"/>
    <lineage>
        <taxon>Eukaryota</taxon>
        <taxon>Metazoa</taxon>
        <taxon>Ecdysozoa</taxon>
        <taxon>Arthropoda</taxon>
        <taxon>Hexapoda</taxon>
        <taxon>Insecta</taxon>
        <taxon>Pterygota</taxon>
        <taxon>Neoptera</taxon>
        <taxon>Paraneoptera</taxon>
        <taxon>Hemiptera</taxon>
        <taxon>Sternorrhyncha</taxon>
        <taxon>Psylloidea</taxon>
        <taxon>Psyllidae</taxon>
        <taxon>Psyllinae</taxon>
        <taxon>Cacopsylla</taxon>
    </lineage>
</organism>
<protein>
    <submittedName>
        <fullName evidence="1">Uncharacterized protein</fullName>
    </submittedName>
</protein>
<name>A0A8D8TVW5_9HEMI</name>
<accession>A0A8D8TVW5</accession>
<reference evidence="1" key="1">
    <citation type="submission" date="2021-05" db="EMBL/GenBank/DDBJ databases">
        <authorList>
            <person name="Alioto T."/>
            <person name="Alioto T."/>
            <person name="Gomez Garrido J."/>
        </authorList>
    </citation>
    <scope>NUCLEOTIDE SEQUENCE</scope>
</reference>